<keyword evidence="8" id="KW-1185">Reference proteome</keyword>
<keyword evidence="1 3" id="KW-0807">Transducer</keyword>
<comment type="caution">
    <text evidence="7">The sequence shown here is derived from an EMBL/GenBank/DDBJ whole genome shotgun (WGS) entry which is preliminary data.</text>
</comment>
<evidence type="ECO:0000313" key="7">
    <source>
        <dbReference type="EMBL" id="TVO53270.1"/>
    </source>
</evidence>
<dbReference type="PANTHER" id="PTHR32089:SF112">
    <property type="entry name" value="LYSOZYME-LIKE PROTEIN-RELATED"/>
    <property type="match status" value="1"/>
</dbReference>
<evidence type="ECO:0000259" key="5">
    <source>
        <dbReference type="PROSITE" id="PS50111"/>
    </source>
</evidence>
<dbReference type="Pfam" id="PF00015">
    <property type="entry name" value="MCPsignal"/>
    <property type="match status" value="1"/>
</dbReference>
<reference evidence="7 8" key="1">
    <citation type="submission" date="2019-07" db="EMBL/GenBank/DDBJ databases">
        <title>The pathways for chlorine oxyanion respiration interact through the shared metabolite chlorate.</title>
        <authorList>
            <person name="Barnum T.P."/>
            <person name="Cheng Y."/>
            <person name="Hill K.A."/>
            <person name="Lucas L.N."/>
            <person name="Carlson H.K."/>
            <person name="Coates J.D."/>
        </authorList>
    </citation>
    <scope>NUCLEOTIDE SEQUENCE [LARGE SCALE GENOMIC DNA]</scope>
    <source>
        <strain evidence="7 8">SFB-3</strain>
    </source>
</reference>
<feature type="domain" description="Methyl-accepting transducer" evidence="5">
    <location>
        <begin position="352"/>
        <end position="588"/>
    </location>
</feature>
<dbReference type="InterPro" id="IPR003660">
    <property type="entry name" value="HAMP_dom"/>
</dbReference>
<dbReference type="SMART" id="SM00283">
    <property type="entry name" value="MA"/>
    <property type="match status" value="1"/>
</dbReference>
<dbReference type="SUPFAM" id="SSF58104">
    <property type="entry name" value="Methyl-accepting chemotaxis protein (MCP) signaling domain"/>
    <property type="match status" value="1"/>
</dbReference>
<dbReference type="PROSITE" id="PS50111">
    <property type="entry name" value="CHEMOTAXIS_TRANSDUC_2"/>
    <property type="match status" value="1"/>
</dbReference>
<dbReference type="AlphaFoldDB" id="A0A557QK34"/>
<comment type="similarity">
    <text evidence="2">Belongs to the methyl-accepting chemotaxis (MCP) protein family.</text>
</comment>
<feature type="domain" description="HAMP" evidence="6">
    <location>
        <begin position="295"/>
        <end position="347"/>
    </location>
</feature>
<accession>A0A557QK34</accession>
<sequence>MRVHIMSLKLRITLFSALITVLVALLMGALGAVGHHQMGERLIDAEQRSNAGVWSRALGQLYRQMDGAVTALAGEFDLRSALKQGDAEALAGYAERFIALTGDGGGYDHLSIHAPDGRALYRSPSSPPLPIGDLVATAARQKDALADLSVAGGAPWAVKVFPLTSRERLIGVAVLVKGLGPMAATMADGSEQGVVIWGEGGSALASALPAGVDAGRLQGAFAGEARQTVWRTANAAYRVNRLPVVNASGETIGHWLAVREATAALAEESRFLIVAGVALVLIVALSIAGLYTLMQHYLAPLVRAAGLAEAIAGGRLSVEVARGGVAEVATLEGAMAQMVGGLQALVADIGQVSAQVDAAAGQLDLGVRDGHVDLLAQHGECRDITEAVDEITCSIGQIVDSTRSANAAAVQIERLSARGREAIAENRDAVAVLSTTLAQATDASRAVHGLTAQVTEVLGEIGEIADQTNLLALNAAIEAARAGEQGRGFAVVADEVRKLAGRTRQSTEVVGGILQRLSKDVSGAVDRLDAVGEAMRHTQQQTEVLNARFSDIAEQIGGVAQLNQAVASAVHSQEGITETIAERMRGFQGRSERAVAHSSELSDTSRALRALAEALKATTARFA</sequence>
<dbReference type="GO" id="GO:0016020">
    <property type="term" value="C:membrane"/>
    <property type="evidence" value="ECO:0007669"/>
    <property type="project" value="InterPro"/>
</dbReference>
<evidence type="ECO:0000259" key="6">
    <source>
        <dbReference type="PROSITE" id="PS50885"/>
    </source>
</evidence>
<evidence type="ECO:0000256" key="4">
    <source>
        <dbReference type="SAM" id="Phobius"/>
    </source>
</evidence>
<keyword evidence="4" id="KW-1133">Transmembrane helix</keyword>
<protein>
    <submittedName>
        <fullName evidence="7">Methyl-accepting chemotaxis protein</fullName>
    </submittedName>
</protein>
<evidence type="ECO:0000256" key="1">
    <source>
        <dbReference type="ARBA" id="ARBA00023224"/>
    </source>
</evidence>
<evidence type="ECO:0000256" key="2">
    <source>
        <dbReference type="ARBA" id="ARBA00029447"/>
    </source>
</evidence>
<dbReference type="Proteomes" id="UP000319502">
    <property type="component" value="Unassembled WGS sequence"/>
</dbReference>
<dbReference type="EMBL" id="VMNK01000015">
    <property type="protein sequence ID" value="TVO53270.1"/>
    <property type="molecule type" value="Genomic_DNA"/>
</dbReference>
<evidence type="ECO:0000313" key="8">
    <source>
        <dbReference type="Proteomes" id="UP000319502"/>
    </source>
</evidence>
<dbReference type="PROSITE" id="PS50885">
    <property type="entry name" value="HAMP"/>
    <property type="match status" value="1"/>
</dbReference>
<dbReference type="PANTHER" id="PTHR32089">
    <property type="entry name" value="METHYL-ACCEPTING CHEMOTAXIS PROTEIN MCPB"/>
    <property type="match status" value="1"/>
</dbReference>
<name>A0A557QK34_9RHOO</name>
<dbReference type="GO" id="GO:0007165">
    <property type="term" value="P:signal transduction"/>
    <property type="evidence" value="ECO:0007669"/>
    <property type="project" value="UniProtKB-KW"/>
</dbReference>
<gene>
    <name evidence="7" type="ORF">FHP91_15890</name>
</gene>
<dbReference type="SMART" id="SM00304">
    <property type="entry name" value="HAMP"/>
    <property type="match status" value="1"/>
</dbReference>
<proteinExistence type="inferred from homology"/>
<keyword evidence="4" id="KW-0812">Transmembrane</keyword>
<keyword evidence="4" id="KW-0472">Membrane</keyword>
<evidence type="ECO:0000256" key="3">
    <source>
        <dbReference type="PROSITE-ProRule" id="PRU00284"/>
    </source>
</evidence>
<dbReference type="Gene3D" id="1.10.287.950">
    <property type="entry name" value="Methyl-accepting chemotaxis protein"/>
    <property type="match status" value="1"/>
</dbReference>
<feature type="transmembrane region" description="Helical" evidence="4">
    <location>
        <begin position="271"/>
        <end position="293"/>
    </location>
</feature>
<dbReference type="OrthoDB" id="9765776at2"/>
<organism evidence="7 8">
    <name type="scientific">Denitromonas halophila</name>
    <dbReference type="NCBI Taxonomy" id="1629404"/>
    <lineage>
        <taxon>Bacteria</taxon>
        <taxon>Pseudomonadati</taxon>
        <taxon>Pseudomonadota</taxon>
        <taxon>Betaproteobacteria</taxon>
        <taxon>Rhodocyclales</taxon>
        <taxon>Zoogloeaceae</taxon>
        <taxon>Denitromonas</taxon>
    </lineage>
</organism>
<dbReference type="InterPro" id="IPR004089">
    <property type="entry name" value="MCPsignal_dom"/>
</dbReference>